<dbReference type="RefSeq" id="WP_100139463.1">
    <property type="nucleotide sequence ID" value="NZ_MEIP01000027.1"/>
</dbReference>
<dbReference type="AlphaFoldDB" id="A0A2N9XC75"/>
<dbReference type="EMBL" id="MEIP01000027">
    <property type="protein sequence ID" value="PIT44248.1"/>
    <property type="molecule type" value="Genomic_DNA"/>
</dbReference>
<dbReference type="Proteomes" id="UP000229970">
    <property type="component" value="Unassembled WGS sequence"/>
</dbReference>
<proteinExistence type="predicted"/>
<comment type="caution">
    <text evidence="1">The sequence shown here is derived from an EMBL/GenBank/DDBJ whole genome shotgun (WGS) entry which is preliminary data.</text>
</comment>
<reference evidence="1 2" key="1">
    <citation type="journal article" date="2017" name="MBio">
        <title>Type VI secretion-mediated competition in the bee gut microbiome.</title>
        <authorList>
            <person name="Steele M.I."/>
            <person name="Kwong W.K."/>
            <person name="Powell J.E."/>
            <person name="Whiteley M."/>
            <person name="Moran N.A."/>
        </authorList>
    </citation>
    <scope>NUCLEOTIDE SEQUENCE [LARGE SCALE GENOMIC DNA]</scope>
    <source>
        <strain evidence="1 2">Ruf1-X</strain>
    </source>
</reference>
<accession>A0A2N9XC75</accession>
<evidence type="ECO:0000313" key="1">
    <source>
        <dbReference type="EMBL" id="PIT44248.1"/>
    </source>
</evidence>
<name>A0A2N9XC75_9NEIS</name>
<gene>
    <name evidence="1" type="ORF">BHC46_10705</name>
</gene>
<organism evidence="1 2">
    <name type="scientific">Snodgrassella alvi</name>
    <dbReference type="NCBI Taxonomy" id="1196083"/>
    <lineage>
        <taxon>Bacteria</taxon>
        <taxon>Pseudomonadati</taxon>
        <taxon>Pseudomonadota</taxon>
        <taxon>Betaproteobacteria</taxon>
        <taxon>Neisseriales</taxon>
        <taxon>Neisseriaceae</taxon>
        <taxon>Snodgrassella</taxon>
    </lineage>
</organism>
<evidence type="ECO:0000313" key="2">
    <source>
        <dbReference type="Proteomes" id="UP000229970"/>
    </source>
</evidence>
<sequence>MTGRKLYTVWYRDDFYVQIGIDWDFPGIKDRIISIVNTLFPRYPQSRAVIFETVLVDFLQLVAATLSSCEVTPMDFDDIISLLFRRHSLRLDGKDGITLCKFEIPKWPEYFDFRINEPVTHEDSFCPDNRINKDIYEY</sequence>
<protein>
    <submittedName>
        <fullName evidence="1">Uncharacterized protein</fullName>
    </submittedName>
</protein>